<dbReference type="InterPro" id="IPR045851">
    <property type="entry name" value="AMP-bd_C_sf"/>
</dbReference>
<keyword evidence="1" id="KW-0436">Ligase</keyword>
<feature type="domain" description="AMP-dependent synthetase/ligase" evidence="2">
    <location>
        <begin position="136"/>
        <end position="316"/>
    </location>
</feature>
<dbReference type="GO" id="GO:0016874">
    <property type="term" value="F:ligase activity"/>
    <property type="evidence" value="ECO:0007669"/>
    <property type="project" value="UniProtKB-KW"/>
</dbReference>
<name>A0A975CDE5_9BURK</name>
<dbReference type="InterPro" id="IPR042099">
    <property type="entry name" value="ANL_N_sf"/>
</dbReference>
<dbReference type="AlphaFoldDB" id="A0A975CDE5"/>
<dbReference type="RefSeq" id="WP_208007097.1">
    <property type="nucleotide sequence ID" value="NZ_CP071796.1"/>
</dbReference>
<dbReference type="Gene3D" id="3.40.50.12780">
    <property type="entry name" value="N-terminal domain of ligase-like"/>
    <property type="match status" value="1"/>
</dbReference>
<sequence length="465" mass="49396">MGDSARVALAPPCPLQARYPLSHHAPDEVLAYFPDKRLTAGRFFRDALMLAPALTSGGHVINACHDRYLFAVSLAATLLAGKLTLMPPSFATQAMGQLQAGYPDLRCLHDGRDWPEGIPGIRVQDHLVANAPPCDTAPLIDADRVATVMFTSGSTGEPTAHSKTWGRLCINGAGESARLGAAGMTIVATVPAQHMYGFESSVLMALHGGASCWHGRPFYPADIAEALAAAPAPRMLVSTPFHLATLLEAGLKLPACDLVLSATAPLSAELAERCEATLSAPLFEIYGCTESGQLASRRPVHGPVWQLFPGVQMALDAQGAWVHGGHVEGRVLLSDHIEAEDADRFFLRGRNADMVNVAGKRTSLAHLNALLLGIPGVVEGCFVQPDDEAAAGDGVIHRLAALVVSPSVDEAALLAALRARIDPVFLPRPLLRVDAMPRNATGKLVRADIMALYRERQRKLASDNA</sequence>
<dbReference type="InterPro" id="IPR050237">
    <property type="entry name" value="ATP-dep_AMP-bd_enzyme"/>
</dbReference>
<proteinExistence type="predicted"/>
<dbReference type="Proteomes" id="UP000663903">
    <property type="component" value="Chromosome"/>
</dbReference>
<accession>A0A975CDE5</accession>
<evidence type="ECO:0000313" key="4">
    <source>
        <dbReference type="Proteomes" id="UP000663903"/>
    </source>
</evidence>
<dbReference type="Pfam" id="PF00501">
    <property type="entry name" value="AMP-binding"/>
    <property type="match status" value="1"/>
</dbReference>
<dbReference type="PANTHER" id="PTHR43767">
    <property type="entry name" value="LONG-CHAIN-FATTY-ACID--COA LIGASE"/>
    <property type="match status" value="1"/>
</dbReference>
<protein>
    <submittedName>
        <fullName evidence="3">AMP-binding protein</fullName>
    </submittedName>
</protein>
<dbReference type="KEGG" id="otd:J1M35_10970"/>
<gene>
    <name evidence="3" type="ORF">J1M35_10970</name>
</gene>
<dbReference type="Gene3D" id="3.30.300.30">
    <property type="match status" value="1"/>
</dbReference>
<keyword evidence="4" id="KW-1185">Reference proteome</keyword>
<evidence type="ECO:0000313" key="3">
    <source>
        <dbReference type="EMBL" id="QTD43686.1"/>
    </source>
</evidence>
<dbReference type="EMBL" id="CP071796">
    <property type="protein sequence ID" value="QTD43686.1"/>
    <property type="molecule type" value="Genomic_DNA"/>
</dbReference>
<dbReference type="InterPro" id="IPR000873">
    <property type="entry name" value="AMP-dep_synth/lig_dom"/>
</dbReference>
<evidence type="ECO:0000259" key="2">
    <source>
        <dbReference type="Pfam" id="PF00501"/>
    </source>
</evidence>
<reference evidence="3" key="1">
    <citation type="submission" date="2021-03" db="EMBL/GenBank/DDBJ databases">
        <title>Ottowia sp. 27C isolated from the cloaca of a Giant Asian pond turtle (Heosemys grandis).</title>
        <authorList>
            <person name="Spergser J."/>
            <person name="Busse H.-J."/>
        </authorList>
    </citation>
    <scope>NUCLEOTIDE SEQUENCE</scope>
    <source>
        <strain evidence="3">27C</strain>
    </source>
</reference>
<dbReference type="SUPFAM" id="SSF56801">
    <property type="entry name" value="Acetyl-CoA synthetase-like"/>
    <property type="match status" value="1"/>
</dbReference>
<dbReference type="PANTHER" id="PTHR43767:SF8">
    <property type="entry name" value="LONG-CHAIN-FATTY-ACID--COA LIGASE"/>
    <property type="match status" value="1"/>
</dbReference>
<organism evidence="3 4">
    <name type="scientific">Ottowia testudinis</name>
    <dbReference type="NCBI Taxonomy" id="2816950"/>
    <lineage>
        <taxon>Bacteria</taxon>
        <taxon>Pseudomonadati</taxon>
        <taxon>Pseudomonadota</taxon>
        <taxon>Betaproteobacteria</taxon>
        <taxon>Burkholderiales</taxon>
        <taxon>Comamonadaceae</taxon>
        <taxon>Ottowia</taxon>
    </lineage>
</organism>
<evidence type="ECO:0000256" key="1">
    <source>
        <dbReference type="ARBA" id="ARBA00022598"/>
    </source>
</evidence>